<gene>
    <name evidence="1" type="ORF">BCR34DRAFT_236351</name>
</gene>
<comment type="caution">
    <text evidence="1">The sequence shown here is derived from an EMBL/GenBank/DDBJ whole genome shotgun (WGS) entry which is preliminary data.</text>
</comment>
<organism evidence="1 2">
    <name type="scientific">Clohesyomyces aquaticus</name>
    <dbReference type="NCBI Taxonomy" id="1231657"/>
    <lineage>
        <taxon>Eukaryota</taxon>
        <taxon>Fungi</taxon>
        <taxon>Dikarya</taxon>
        <taxon>Ascomycota</taxon>
        <taxon>Pezizomycotina</taxon>
        <taxon>Dothideomycetes</taxon>
        <taxon>Pleosporomycetidae</taxon>
        <taxon>Pleosporales</taxon>
        <taxon>Lindgomycetaceae</taxon>
        <taxon>Clohesyomyces</taxon>
    </lineage>
</organism>
<accession>A0A1Y1Y694</accession>
<keyword evidence="2" id="KW-1185">Reference proteome</keyword>
<evidence type="ECO:0000313" key="2">
    <source>
        <dbReference type="Proteomes" id="UP000193144"/>
    </source>
</evidence>
<dbReference type="EMBL" id="MCFA01000337">
    <property type="protein sequence ID" value="ORX93513.1"/>
    <property type="molecule type" value="Genomic_DNA"/>
</dbReference>
<sequence>MSLGHQILELLRGVWEALVLSTTLVRTGMFDFICLLALYKALSAAVVGVACIVHRLLVCILNILAHVGELLQDFDPTGRALRSGTHCSHRQDLRTHKLHLPAQESVRAEFWPDSVAFDESREVFCAELIRGLVCEKKYDKSLSAVWSNDLGL</sequence>
<dbReference type="Proteomes" id="UP000193144">
    <property type="component" value="Unassembled WGS sequence"/>
</dbReference>
<evidence type="ECO:0000313" key="1">
    <source>
        <dbReference type="EMBL" id="ORX93513.1"/>
    </source>
</evidence>
<reference evidence="1 2" key="1">
    <citation type="submission" date="2016-07" db="EMBL/GenBank/DDBJ databases">
        <title>Pervasive Adenine N6-methylation of Active Genes in Fungi.</title>
        <authorList>
            <consortium name="DOE Joint Genome Institute"/>
            <person name="Mondo S.J."/>
            <person name="Dannebaum R.O."/>
            <person name="Kuo R.C."/>
            <person name="Labutti K."/>
            <person name="Haridas S."/>
            <person name="Kuo A."/>
            <person name="Salamov A."/>
            <person name="Ahrendt S.R."/>
            <person name="Lipzen A."/>
            <person name="Sullivan W."/>
            <person name="Andreopoulos W.B."/>
            <person name="Clum A."/>
            <person name="Lindquist E."/>
            <person name="Daum C."/>
            <person name="Ramamoorthy G.K."/>
            <person name="Gryganskyi A."/>
            <person name="Culley D."/>
            <person name="Magnuson J.K."/>
            <person name="James T.Y."/>
            <person name="O'Malley M.A."/>
            <person name="Stajich J.E."/>
            <person name="Spatafora J.W."/>
            <person name="Visel A."/>
            <person name="Grigoriev I.V."/>
        </authorList>
    </citation>
    <scope>NUCLEOTIDE SEQUENCE [LARGE SCALE GENOMIC DNA]</scope>
    <source>
        <strain evidence="1 2">CBS 115471</strain>
    </source>
</reference>
<dbReference type="AlphaFoldDB" id="A0A1Y1Y694"/>
<name>A0A1Y1Y694_9PLEO</name>
<protein>
    <submittedName>
        <fullName evidence="1">Uncharacterized protein</fullName>
    </submittedName>
</protein>
<proteinExistence type="predicted"/>